<accession>A0A7Z8Y126</accession>
<name>A0A7Z8Y126_9CAUL</name>
<evidence type="ECO:0000313" key="4">
    <source>
        <dbReference type="Proteomes" id="UP000289220"/>
    </source>
</evidence>
<evidence type="ECO:0000256" key="2">
    <source>
        <dbReference type="SAM" id="SignalP"/>
    </source>
</evidence>
<keyword evidence="4" id="KW-1185">Reference proteome</keyword>
<protein>
    <submittedName>
        <fullName evidence="3">Uncharacterized protein</fullName>
    </submittedName>
</protein>
<evidence type="ECO:0000313" key="3">
    <source>
        <dbReference type="EMBL" id="VDC48638.1"/>
    </source>
</evidence>
<gene>
    <name evidence="3" type="ORF">BREV_BREV_03236</name>
</gene>
<dbReference type="EMBL" id="UXHF01000109">
    <property type="protein sequence ID" value="VDC48638.1"/>
    <property type="molecule type" value="Genomic_DNA"/>
</dbReference>
<dbReference type="Proteomes" id="UP000289220">
    <property type="component" value="Unassembled WGS sequence"/>
</dbReference>
<feature type="chain" id="PRO_5030749681" evidence="2">
    <location>
        <begin position="20"/>
        <end position="586"/>
    </location>
</feature>
<sequence>MYASTLMAVAAISSIPVVASVPTAPASVPATAGLQNTLSSFVNGEFKEVGKTCLPAQAARRFGFLTGRRSATPASYVPSDVQGWSVLKDHWDAPVEVQSAQSLNAVFAQVFEVIGEGEAATRRPLAQRLGVAWPSTDRPILYEHASNAQRQHNCVTMLGSNAQLSAGLSAADLRAAFTATTTRADTETAFAYAGVMVSPIAAVLGLNTTTVDAPTGVSSFRIASAIWQWYRRTKPAPGAHLQIRNQVEGLAVYRVIGLTQTALLTAEGAAGLNVPFFSARATVSGNTQTSTTSSERSYAVAYWVGESDFIDLPDKAQIERHMRSAADFSATQGQNLSVQSNSRVEFSADLADLPSNYCRTAEWGLAAPQQHAGEPSNLGEASDLRVAPAPGTPGSCRFTVSVTPKSTSRSVVGTVIAVRAAEDTSGPPLLESRRYDIPDYRADLVIGSGDGPRFVAFTAASTPLNYMISYSVRSKHGRSITLDGATRVTVSCQGRPERAILLQTTDVEVPKSNDRISLKVPLPGDLIDASTSSVSCTLGGTTHLKGGNTATEELQFPSYDISVTRSAATPLPAPSVTPLPSAAPAA</sequence>
<proteinExistence type="predicted"/>
<keyword evidence="2" id="KW-0732">Signal</keyword>
<dbReference type="AlphaFoldDB" id="A0A7Z8Y126"/>
<feature type="region of interest" description="Disordered" evidence="1">
    <location>
        <begin position="370"/>
        <end position="390"/>
    </location>
</feature>
<feature type="signal peptide" evidence="2">
    <location>
        <begin position="1"/>
        <end position="19"/>
    </location>
</feature>
<organism evidence="3 4">
    <name type="scientific">Brevundimonas mediterranea</name>
    <dbReference type="NCBI Taxonomy" id="74329"/>
    <lineage>
        <taxon>Bacteria</taxon>
        <taxon>Pseudomonadati</taxon>
        <taxon>Pseudomonadota</taxon>
        <taxon>Alphaproteobacteria</taxon>
        <taxon>Caulobacterales</taxon>
        <taxon>Caulobacteraceae</taxon>
        <taxon>Brevundimonas</taxon>
    </lineage>
</organism>
<reference evidence="3 4" key="1">
    <citation type="submission" date="2018-11" db="EMBL/GenBank/DDBJ databases">
        <authorList>
            <person name="Peiro R."/>
            <person name="Begona"/>
            <person name="Cbmso G."/>
            <person name="Lopez M."/>
            <person name="Gonzalez S."/>
            <person name="Sacristan E."/>
            <person name="Castillo E."/>
        </authorList>
    </citation>
    <scope>NUCLEOTIDE SEQUENCE [LARGE SCALE GENOMIC DNA]</scope>
    <source>
        <strain evidence="3">Brev_genome</strain>
    </source>
</reference>
<comment type="caution">
    <text evidence="3">The sequence shown here is derived from an EMBL/GenBank/DDBJ whole genome shotgun (WGS) entry which is preliminary data.</text>
</comment>
<dbReference type="RefSeq" id="WP_154726916.1">
    <property type="nucleotide sequence ID" value="NZ_UXHF01000109.1"/>
</dbReference>
<evidence type="ECO:0000256" key="1">
    <source>
        <dbReference type="SAM" id="MobiDB-lite"/>
    </source>
</evidence>